<dbReference type="RefSeq" id="XP_056526485.1">
    <property type="nucleotide sequence ID" value="XM_056661319.1"/>
</dbReference>
<reference evidence="1" key="1">
    <citation type="submission" date="2022-11" db="EMBL/GenBank/DDBJ databases">
        <authorList>
            <person name="Petersen C."/>
        </authorList>
    </citation>
    <scope>NUCLEOTIDE SEQUENCE</scope>
    <source>
        <strain evidence="1">IBT 22155</strain>
    </source>
</reference>
<keyword evidence="2" id="KW-1185">Reference proteome</keyword>
<comment type="caution">
    <text evidence="1">The sequence shown here is derived from an EMBL/GenBank/DDBJ whole genome shotgun (WGS) entry which is preliminary data.</text>
</comment>
<accession>A0A9W9HFU2</accession>
<organism evidence="1 2">
    <name type="scientific">Penicillium bovifimosum</name>
    <dbReference type="NCBI Taxonomy" id="126998"/>
    <lineage>
        <taxon>Eukaryota</taxon>
        <taxon>Fungi</taxon>
        <taxon>Dikarya</taxon>
        <taxon>Ascomycota</taxon>
        <taxon>Pezizomycotina</taxon>
        <taxon>Eurotiomycetes</taxon>
        <taxon>Eurotiomycetidae</taxon>
        <taxon>Eurotiales</taxon>
        <taxon>Aspergillaceae</taxon>
        <taxon>Penicillium</taxon>
    </lineage>
</organism>
<dbReference type="EMBL" id="JAPQKL010000001">
    <property type="protein sequence ID" value="KAJ5146011.1"/>
    <property type="molecule type" value="Genomic_DNA"/>
</dbReference>
<protein>
    <submittedName>
        <fullName evidence="1">Uncharacterized protein</fullName>
    </submittedName>
</protein>
<dbReference type="GeneID" id="81400489"/>
<evidence type="ECO:0000313" key="1">
    <source>
        <dbReference type="EMBL" id="KAJ5146011.1"/>
    </source>
</evidence>
<gene>
    <name evidence="1" type="ORF">N7515_000575</name>
</gene>
<dbReference type="AlphaFoldDB" id="A0A9W9HFU2"/>
<dbReference type="OrthoDB" id="3886018at2759"/>
<evidence type="ECO:0000313" key="2">
    <source>
        <dbReference type="Proteomes" id="UP001149079"/>
    </source>
</evidence>
<proteinExistence type="predicted"/>
<dbReference type="Proteomes" id="UP001149079">
    <property type="component" value="Unassembled WGS sequence"/>
</dbReference>
<name>A0A9W9HFU2_9EURO</name>
<reference evidence="1" key="2">
    <citation type="journal article" date="2023" name="IMA Fungus">
        <title>Comparative genomic study of the Penicillium genus elucidates a diverse pangenome and 15 lateral gene transfer events.</title>
        <authorList>
            <person name="Petersen C."/>
            <person name="Sorensen T."/>
            <person name="Nielsen M.R."/>
            <person name="Sondergaard T.E."/>
            <person name="Sorensen J.L."/>
            <person name="Fitzpatrick D.A."/>
            <person name="Frisvad J.C."/>
            <person name="Nielsen K.L."/>
        </authorList>
    </citation>
    <scope>NUCLEOTIDE SEQUENCE</scope>
    <source>
        <strain evidence="1">IBT 22155</strain>
    </source>
</reference>
<sequence>MPSEPGDVPWCHAGNGDVKSALDDVSSPNSIYVNGLNTCWIEQPGSTSGQWFGFPSYCKYAIGVKGIYGCTLVIVVSEKGVYISHIWENPVFIDGCCMPTKDDWFKKHTLDALRDGTEYTQSVASLIGTDQNPGVLNAIYAPKVFVLTPFATDLDKQWPGIATQLRYQHRAKELARMIAEIIPGSGGDGITVGYTRTGLAESSKQPGVAGRTIVEVQPFHMWLVPPGHCPFAGLQIGRWRLWVEDKLITYQDFWCPPEMVHG</sequence>